<proteinExistence type="predicted"/>
<reference evidence="1 2" key="1">
    <citation type="journal article" date="2017" name="MBio">
        <title>Type VI secretion-mediated competition in the bee gut microbiome.</title>
        <authorList>
            <person name="Steele M.I."/>
            <person name="Kwong W.K."/>
            <person name="Powell J.E."/>
            <person name="Whiteley M."/>
            <person name="Moran N.A."/>
        </authorList>
    </citation>
    <scope>NUCLEOTIDE SEQUENCE [LARGE SCALE GENOMIC DNA]</scope>
    <source>
        <strain evidence="1 2">Occ4-2</strain>
    </source>
</reference>
<name>A0A2N9XWQ1_9NEIS</name>
<evidence type="ECO:0000313" key="1">
    <source>
        <dbReference type="EMBL" id="PIT54206.1"/>
    </source>
</evidence>
<gene>
    <name evidence="1" type="ORF">BHC48_00515</name>
</gene>
<dbReference type="AlphaFoldDB" id="A0A2N9XWQ1"/>
<organism evidence="1 2">
    <name type="scientific">Snodgrassella alvi</name>
    <dbReference type="NCBI Taxonomy" id="1196083"/>
    <lineage>
        <taxon>Bacteria</taxon>
        <taxon>Pseudomonadati</taxon>
        <taxon>Pseudomonadota</taxon>
        <taxon>Betaproteobacteria</taxon>
        <taxon>Neisseriales</taxon>
        <taxon>Neisseriaceae</taxon>
        <taxon>Snodgrassella</taxon>
    </lineage>
</organism>
<evidence type="ECO:0008006" key="3">
    <source>
        <dbReference type="Google" id="ProtNLM"/>
    </source>
</evidence>
<comment type="caution">
    <text evidence="1">The sequence shown here is derived from an EMBL/GenBank/DDBJ whole genome shotgun (WGS) entry which is preliminary data.</text>
</comment>
<accession>A0A2N9XWQ1</accession>
<sequence length="414" mass="49234">MNTSTHYENKIFEGQKLIGFDYQFYYFVLLALQLKKDESIGYEDKDDVQLDKGDGSTILFQLKHSSQRKKNGEIINLSSLDDDLWHTLYNWAKQVKTKNNFLDKHSFVLVSNKNHNDNEFISLHNDFNNDNNLDKAKRKLSSILSSTNSKTILKKIEEVINLNDDKLSLFLKKIKIFLNKDDIVTEIKKSLYDNFHIREKFIDKFFNDLYAQLKIASFEAIKSEKKYILTKNEFTAIFDSCYHATVNKTRLPKRIFEEITPPANLEQLNFARQLIDIRAVMTDSQRKDKRLIRYCIEMLKADKYIKYWLKETAITSIDLKYYEEDCRATWNNIFDSVYREIENQLYIGVNIDKLEEEIIKNSIQVVDKVREVNLSMPDYNSTLGIEFNNGFFWLLSNELKIGWHYDWERMYKKQ</sequence>
<dbReference type="EMBL" id="MEIQ01000002">
    <property type="protein sequence ID" value="PIT54206.1"/>
    <property type="molecule type" value="Genomic_DNA"/>
</dbReference>
<evidence type="ECO:0000313" key="2">
    <source>
        <dbReference type="Proteomes" id="UP000231484"/>
    </source>
</evidence>
<protein>
    <recommendedName>
        <fullName evidence="3">CD-NTase associated protein 4-like DNA endonuclease domain-containing protein</fullName>
    </recommendedName>
</protein>
<dbReference type="Proteomes" id="UP000231484">
    <property type="component" value="Unassembled WGS sequence"/>
</dbReference>